<sequence length="303" mass="32513">MGADYGGYGSDDTPRLFGVRIDRFERLRRTLSGDYKATFGLTTVLLFVLAAIFAPELAPYDPMAQEYAIMQAPSLSSAHPFGTDSFGRDLLSRVMYGARISLGVSLGAVSIGAVVGVSLGLVAGYFGGWVDDALMRFVDVLWAFPWLLVAIMLVAVFGQGVWNVVAAIAFAYIDDFARLARGEVLSIREEEFVLAAKNIGLTDTRIMIEEVLPNAVAPLIVQFTVLVARAMLAESTLSFLGIGVKPTTPTWGALLGQGRSLIGQAWWISIIPGIAIVVTVLGINLFGDALRDAFDVRGEEGSP</sequence>
<dbReference type="AlphaFoldDB" id="A0ABD5ZWP3"/>
<dbReference type="PROSITE" id="PS50928">
    <property type="entry name" value="ABC_TM1"/>
    <property type="match status" value="1"/>
</dbReference>
<feature type="domain" description="ABC transmembrane type-1" evidence="8">
    <location>
        <begin position="98"/>
        <end position="287"/>
    </location>
</feature>
<comment type="similarity">
    <text evidence="7">Belongs to the binding-protein-dependent transport system permease family.</text>
</comment>
<keyword evidence="2 7" id="KW-0813">Transport</keyword>
<dbReference type="InterPro" id="IPR050366">
    <property type="entry name" value="BP-dependent_transpt_permease"/>
</dbReference>
<evidence type="ECO:0000313" key="9">
    <source>
        <dbReference type="EMBL" id="MFC7254746.1"/>
    </source>
</evidence>
<comment type="subcellular location">
    <subcellularLocation>
        <location evidence="1 7">Cell membrane</location>
        <topology evidence="1 7">Multi-pass membrane protein</topology>
    </subcellularLocation>
</comment>
<keyword evidence="3" id="KW-1003">Cell membrane</keyword>
<feature type="transmembrane region" description="Helical" evidence="7">
    <location>
        <begin position="100"/>
        <end position="126"/>
    </location>
</feature>
<name>A0ABD5ZWP3_9EURY</name>
<dbReference type="RefSeq" id="WP_379702944.1">
    <property type="nucleotide sequence ID" value="NZ_JBHTAT010000001.1"/>
</dbReference>
<evidence type="ECO:0000256" key="4">
    <source>
        <dbReference type="ARBA" id="ARBA00022692"/>
    </source>
</evidence>
<feature type="transmembrane region" description="Helical" evidence="7">
    <location>
        <begin position="146"/>
        <end position="173"/>
    </location>
</feature>
<dbReference type="InterPro" id="IPR035906">
    <property type="entry name" value="MetI-like_sf"/>
</dbReference>
<proteinExistence type="inferred from homology"/>
<dbReference type="GO" id="GO:0005886">
    <property type="term" value="C:plasma membrane"/>
    <property type="evidence" value="ECO:0007669"/>
    <property type="project" value="UniProtKB-SubCell"/>
</dbReference>
<evidence type="ECO:0000256" key="1">
    <source>
        <dbReference type="ARBA" id="ARBA00004651"/>
    </source>
</evidence>
<feature type="transmembrane region" description="Helical" evidence="7">
    <location>
        <begin position="37"/>
        <end position="54"/>
    </location>
</feature>
<dbReference type="SUPFAM" id="SSF161098">
    <property type="entry name" value="MetI-like"/>
    <property type="match status" value="1"/>
</dbReference>
<keyword evidence="10" id="KW-1185">Reference proteome</keyword>
<dbReference type="InterPro" id="IPR025966">
    <property type="entry name" value="OppC_N"/>
</dbReference>
<feature type="transmembrane region" description="Helical" evidence="7">
    <location>
        <begin position="265"/>
        <end position="287"/>
    </location>
</feature>
<dbReference type="EMBL" id="JBHTAT010000001">
    <property type="protein sequence ID" value="MFC7254746.1"/>
    <property type="molecule type" value="Genomic_DNA"/>
</dbReference>
<reference evidence="9 10" key="1">
    <citation type="journal article" date="2019" name="Int. J. Syst. Evol. Microbiol.">
        <title>The Global Catalogue of Microorganisms (GCM) 10K type strain sequencing project: providing services to taxonomists for standard genome sequencing and annotation.</title>
        <authorList>
            <consortium name="The Broad Institute Genomics Platform"/>
            <consortium name="The Broad Institute Genome Sequencing Center for Infectious Disease"/>
            <person name="Wu L."/>
            <person name="Ma J."/>
        </authorList>
    </citation>
    <scope>NUCLEOTIDE SEQUENCE [LARGE SCALE GENOMIC DNA]</scope>
    <source>
        <strain evidence="9 10">GX21</strain>
    </source>
</reference>
<dbReference type="Gene3D" id="1.10.3720.10">
    <property type="entry name" value="MetI-like"/>
    <property type="match status" value="1"/>
</dbReference>
<comment type="caution">
    <text evidence="9">The sequence shown here is derived from an EMBL/GenBank/DDBJ whole genome shotgun (WGS) entry which is preliminary data.</text>
</comment>
<dbReference type="Pfam" id="PF00528">
    <property type="entry name" value="BPD_transp_1"/>
    <property type="match status" value="1"/>
</dbReference>
<dbReference type="GeneID" id="96953068"/>
<evidence type="ECO:0000256" key="3">
    <source>
        <dbReference type="ARBA" id="ARBA00022475"/>
    </source>
</evidence>
<dbReference type="CDD" id="cd06261">
    <property type="entry name" value="TM_PBP2"/>
    <property type="match status" value="1"/>
</dbReference>
<accession>A0ABD5ZWP3</accession>
<evidence type="ECO:0000259" key="8">
    <source>
        <dbReference type="PROSITE" id="PS50928"/>
    </source>
</evidence>
<keyword evidence="6 7" id="KW-0472">Membrane</keyword>
<dbReference type="Pfam" id="PF12911">
    <property type="entry name" value="OppC_N"/>
    <property type="match status" value="1"/>
</dbReference>
<dbReference type="PANTHER" id="PTHR43386">
    <property type="entry name" value="OLIGOPEPTIDE TRANSPORT SYSTEM PERMEASE PROTEIN APPC"/>
    <property type="match status" value="1"/>
</dbReference>
<keyword evidence="5 7" id="KW-1133">Transmembrane helix</keyword>
<keyword evidence="4 7" id="KW-0812">Transmembrane</keyword>
<evidence type="ECO:0000256" key="6">
    <source>
        <dbReference type="ARBA" id="ARBA00023136"/>
    </source>
</evidence>
<dbReference type="Proteomes" id="UP001596434">
    <property type="component" value="Unassembled WGS sequence"/>
</dbReference>
<organism evidence="9 10">
    <name type="scientific">Haloplanus litoreus</name>
    <dbReference type="NCBI Taxonomy" id="767515"/>
    <lineage>
        <taxon>Archaea</taxon>
        <taxon>Methanobacteriati</taxon>
        <taxon>Methanobacteriota</taxon>
        <taxon>Stenosarchaea group</taxon>
        <taxon>Halobacteria</taxon>
        <taxon>Halobacteriales</taxon>
        <taxon>Haloferacaceae</taxon>
        <taxon>Haloplanus</taxon>
    </lineage>
</organism>
<dbReference type="PANTHER" id="PTHR43386:SF1">
    <property type="entry name" value="D,D-DIPEPTIDE TRANSPORT SYSTEM PERMEASE PROTEIN DDPC-RELATED"/>
    <property type="match status" value="1"/>
</dbReference>
<evidence type="ECO:0000256" key="2">
    <source>
        <dbReference type="ARBA" id="ARBA00022448"/>
    </source>
</evidence>
<evidence type="ECO:0000256" key="5">
    <source>
        <dbReference type="ARBA" id="ARBA00022989"/>
    </source>
</evidence>
<feature type="transmembrane region" description="Helical" evidence="7">
    <location>
        <begin position="211"/>
        <end position="232"/>
    </location>
</feature>
<evidence type="ECO:0000313" key="10">
    <source>
        <dbReference type="Proteomes" id="UP001596434"/>
    </source>
</evidence>
<protein>
    <submittedName>
        <fullName evidence="9">ABC transporter permease</fullName>
    </submittedName>
</protein>
<evidence type="ECO:0000256" key="7">
    <source>
        <dbReference type="RuleBase" id="RU363032"/>
    </source>
</evidence>
<gene>
    <name evidence="9" type="ORF">ACFQKE_05420</name>
</gene>
<dbReference type="InterPro" id="IPR000515">
    <property type="entry name" value="MetI-like"/>
</dbReference>